<keyword evidence="3" id="KW-0812">Transmembrane</keyword>
<keyword evidence="3" id="KW-0472">Membrane</keyword>
<dbReference type="AlphaFoldDB" id="A0A0L0S079"/>
<protein>
    <recommendedName>
        <fullName evidence="4">RING-type domain-containing protein</fullName>
    </recommendedName>
</protein>
<reference evidence="5 6" key="1">
    <citation type="submission" date="2009-11" db="EMBL/GenBank/DDBJ databases">
        <title>Annotation of Allomyces macrogynus ATCC 38327.</title>
        <authorList>
            <consortium name="The Broad Institute Genome Sequencing Platform"/>
            <person name="Russ C."/>
            <person name="Cuomo C."/>
            <person name="Burger G."/>
            <person name="Gray M.W."/>
            <person name="Holland P.W.H."/>
            <person name="King N."/>
            <person name="Lang F.B.F."/>
            <person name="Roger A.J."/>
            <person name="Ruiz-Trillo I."/>
            <person name="Young S.K."/>
            <person name="Zeng Q."/>
            <person name="Gargeya S."/>
            <person name="Fitzgerald M."/>
            <person name="Haas B."/>
            <person name="Abouelleil A."/>
            <person name="Alvarado L."/>
            <person name="Arachchi H.M."/>
            <person name="Berlin A."/>
            <person name="Chapman S.B."/>
            <person name="Gearin G."/>
            <person name="Goldberg J."/>
            <person name="Griggs A."/>
            <person name="Gujja S."/>
            <person name="Hansen M."/>
            <person name="Heiman D."/>
            <person name="Howarth C."/>
            <person name="Larimer J."/>
            <person name="Lui A."/>
            <person name="MacDonald P.J.P."/>
            <person name="McCowen C."/>
            <person name="Montmayeur A."/>
            <person name="Murphy C."/>
            <person name="Neiman D."/>
            <person name="Pearson M."/>
            <person name="Priest M."/>
            <person name="Roberts A."/>
            <person name="Saif S."/>
            <person name="Shea T."/>
            <person name="Sisk P."/>
            <person name="Stolte C."/>
            <person name="Sykes S."/>
            <person name="Wortman J."/>
            <person name="Nusbaum C."/>
            <person name="Birren B."/>
        </authorList>
    </citation>
    <scope>NUCLEOTIDE SEQUENCE [LARGE SCALE GENOMIC DNA]</scope>
    <source>
        <strain evidence="5 6">ATCC 38327</strain>
    </source>
</reference>
<feature type="transmembrane region" description="Helical" evidence="3">
    <location>
        <begin position="282"/>
        <end position="302"/>
    </location>
</feature>
<dbReference type="STRING" id="578462.A0A0L0S079"/>
<evidence type="ECO:0000256" key="3">
    <source>
        <dbReference type="SAM" id="Phobius"/>
    </source>
</evidence>
<reference evidence="6" key="2">
    <citation type="submission" date="2009-11" db="EMBL/GenBank/DDBJ databases">
        <title>The Genome Sequence of Allomyces macrogynus strain ATCC 38327.</title>
        <authorList>
            <consortium name="The Broad Institute Genome Sequencing Platform"/>
            <person name="Russ C."/>
            <person name="Cuomo C."/>
            <person name="Shea T."/>
            <person name="Young S.K."/>
            <person name="Zeng Q."/>
            <person name="Koehrsen M."/>
            <person name="Haas B."/>
            <person name="Borodovsky M."/>
            <person name="Guigo R."/>
            <person name="Alvarado L."/>
            <person name="Berlin A."/>
            <person name="Borenstein D."/>
            <person name="Chen Z."/>
            <person name="Engels R."/>
            <person name="Freedman E."/>
            <person name="Gellesch M."/>
            <person name="Goldberg J."/>
            <person name="Griggs A."/>
            <person name="Gujja S."/>
            <person name="Heiman D."/>
            <person name="Hepburn T."/>
            <person name="Howarth C."/>
            <person name="Jen D."/>
            <person name="Larson L."/>
            <person name="Lewis B."/>
            <person name="Mehta T."/>
            <person name="Park D."/>
            <person name="Pearson M."/>
            <person name="Roberts A."/>
            <person name="Saif S."/>
            <person name="Shenoy N."/>
            <person name="Sisk P."/>
            <person name="Stolte C."/>
            <person name="Sykes S."/>
            <person name="Walk T."/>
            <person name="White J."/>
            <person name="Yandava C."/>
            <person name="Burger G."/>
            <person name="Gray M.W."/>
            <person name="Holland P.W.H."/>
            <person name="King N."/>
            <person name="Lang F.B.F."/>
            <person name="Roger A.J."/>
            <person name="Ruiz-Trillo I."/>
            <person name="Lander E."/>
            <person name="Nusbaum C."/>
        </authorList>
    </citation>
    <scope>NUCLEOTIDE SEQUENCE [LARGE SCALE GENOMIC DNA]</scope>
    <source>
        <strain evidence="6">ATCC 38327</strain>
    </source>
</reference>
<evidence type="ECO:0000313" key="6">
    <source>
        <dbReference type="Proteomes" id="UP000054350"/>
    </source>
</evidence>
<feature type="compositionally biased region" description="Pro residues" evidence="2">
    <location>
        <begin position="39"/>
        <end position="54"/>
    </location>
</feature>
<dbReference type="SMART" id="SM00184">
    <property type="entry name" value="RING"/>
    <property type="match status" value="1"/>
</dbReference>
<dbReference type="SUPFAM" id="SSF57850">
    <property type="entry name" value="RING/U-box"/>
    <property type="match status" value="1"/>
</dbReference>
<feature type="region of interest" description="Disordered" evidence="2">
    <location>
        <begin position="1"/>
        <end position="104"/>
    </location>
</feature>
<dbReference type="Pfam" id="PF13639">
    <property type="entry name" value="zf-RING_2"/>
    <property type="match status" value="1"/>
</dbReference>
<dbReference type="OrthoDB" id="8062037at2759"/>
<keyword evidence="6" id="KW-1185">Reference proteome</keyword>
<dbReference type="Proteomes" id="UP000054350">
    <property type="component" value="Unassembled WGS sequence"/>
</dbReference>
<evidence type="ECO:0000259" key="4">
    <source>
        <dbReference type="PROSITE" id="PS50089"/>
    </source>
</evidence>
<gene>
    <name evidence="5" type="ORF">AMAG_01876</name>
</gene>
<feature type="transmembrane region" description="Helical" evidence="3">
    <location>
        <begin position="234"/>
        <end position="258"/>
    </location>
</feature>
<keyword evidence="1" id="KW-0479">Metal-binding</keyword>
<dbReference type="InterPro" id="IPR013083">
    <property type="entry name" value="Znf_RING/FYVE/PHD"/>
</dbReference>
<keyword evidence="1" id="KW-0862">Zinc</keyword>
<dbReference type="eggNOG" id="KOG0800">
    <property type="taxonomic scope" value="Eukaryota"/>
</dbReference>
<feature type="domain" description="RING-type" evidence="4">
    <location>
        <begin position="575"/>
        <end position="616"/>
    </location>
</feature>
<evidence type="ECO:0000256" key="2">
    <source>
        <dbReference type="SAM" id="MobiDB-lite"/>
    </source>
</evidence>
<dbReference type="PANTHER" id="PTHR46225:SF19">
    <property type="entry name" value="RING-TYPE DOMAIN-CONTAINING PROTEIN"/>
    <property type="match status" value="1"/>
</dbReference>
<dbReference type="Gene3D" id="3.30.40.10">
    <property type="entry name" value="Zinc/RING finger domain, C3HC4 (zinc finger)"/>
    <property type="match status" value="1"/>
</dbReference>
<feature type="region of interest" description="Disordered" evidence="2">
    <location>
        <begin position="521"/>
        <end position="547"/>
    </location>
</feature>
<dbReference type="InterPro" id="IPR001841">
    <property type="entry name" value="Znf_RING"/>
</dbReference>
<proteinExistence type="predicted"/>
<evidence type="ECO:0000313" key="5">
    <source>
        <dbReference type="EMBL" id="KNE56032.1"/>
    </source>
</evidence>
<dbReference type="EMBL" id="GG745330">
    <property type="protein sequence ID" value="KNE56032.1"/>
    <property type="molecule type" value="Genomic_DNA"/>
</dbReference>
<evidence type="ECO:0000256" key="1">
    <source>
        <dbReference type="PROSITE-ProRule" id="PRU00175"/>
    </source>
</evidence>
<dbReference type="VEuPathDB" id="FungiDB:AMAG_01876"/>
<feature type="transmembrane region" description="Helical" evidence="3">
    <location>
        <begin position="322"/>
        <end position="346"/>
    </location>
</feature>
<name>A0A0L0S079_ALLM3</name>
<organism evidence="5 6">
    <name type="scientific">Allomyces macrogynus (strain ATCC 38327)</name>
    <name type="common">Allomyces javanicus var. macrogynus</name>
    <dbReference type="NCBI Taxonomy" id="578462"/>
    <lineage>
        <taxon>Eukaryota</taxon>
        <taxon>Fungi</taxon>
        <taxon>Fungi incertae sedis</taxon>
        <taxon>Blastocladiomycota</taxon>
        <taxon>Blastocladiomycetes</taxon>
        <taxon>Blastocladiales</taxon>
        <taxon>Blastocladiaceae</taxon>
        <taxon>Allomyces</taxon>
    </lineage>
</organism>
<accession>A0A0L0S079</accession>
<dbReference type="PANTHER" id="PTHR46225">
    <property type="entry name" value="C3H4 TYPE ZINC FINGER PROTEIN"/>
    <property type="match status" value="1"/>
</dbReference>
<feature type="compositionally biased region" description="Low complexity" evidence="2">
    <location>
        <begin position="60"/>
        <end position="84"/>
    </location>
</feature>
<keyword evidence="1" id="KW-0863">Zinc-finger</keyword>
<dbReference type="GO" id="GO:0008270">
    <property type="term" value="F:zinc ion binding"/>
    <property type="evidence" value="ECO:0007669"/>
    <property type="project" value="UniProtKB-KW"/>
</dbReference>
<feature type="region of interest" description="Disordered" evidence="2">
    <location>
        <begin position="117"/>
        <end position="166"/>
    </location>
</feature>
<sequence>MPTRPHAPADHDDGTMMAALSVPLLLPPAQAPTLHDEPPPPPAPGGLHPQPPLQLPVLRTSSPSIATTAAADRVSLRSAAPSARSLRRDPSVTAPRANERLPTTHRAEYLLAPLSTAAGAGAPSETASLTQPMRPETRPHVATGTSAPGLGLGRSPSVRTAPARSMRSTVLLTNPQARTARRNMTAILIDTWTRQSRGSHVLLALLTAINLAQALLPVGILAQSGPRAVNECPQLVAINVAVCVRSFLLVVLLPYLFVASRAAPDDARHIPYLGACKQLDEFLRWATAILFILANFWVFMAPRCDQAPVLVAGTIAWILLTYLIYLFPLVLCLFLVFCLPCLLVVAHRSGARGLQRFNPLFQARRGAARAGIGRAAAAAMAAASGNAHVPRELAESDWALLDLCTFVPEGAVAVAAADVPVAVAHDSHDSACCRVIVVPDDDEGHREVDADEAAFVDALEERRAQSAPAAVMGGSRAPTPSPSPVLAPATAMLPAADMDAPDTPTLPSTAHLLLDMHDHGASKDPLTEPIRPSSLHPRAAAPGTDPVPAAVPAPWTVLIPEGTRPLTLPSEDALCVICFEDYLAGDLVYQLKCQHSYHCVCLRQWFTLSTLCPICKQDVEAMLHPPA</sequence>
<feature type="transmembrane region" description="Helical" evidence="3">
    <location>
        <begin position="201"/>
        <end position="222"/>
    </location>
</feature>
<dbReference type="PROSITE" id="PS50089">
    <property type="entry name" value="ZF_RING_2"/>
    <property type="match status" value="1"/>
</dbReference>
<keyword evidence="3" id="KW-1133">Transmembrane helix</keyword>